<reference evidence="8" key="3">
    <citation type="submission" date="2022-12" db="EMBL/GenBank/DDBJ databases">
        <authorList>
            <person name="Sun Q."/>
            <person name="Kim S."/>
        </authorList>
    </citation>
    <scope>NUCLEOTIDE SEQUENCE</scope>
    <source>
        <strain evidence="8">KCTC 12343</strain>
    </source>
</reference>
<dbReference type="InterPro" id="IPR007867">
    <property type="entry name" value="GMC_OxRtase_C"/>
</dbReference>
<evidence type="ECO:0000256" key="5">
    <source>
        <dbReference type="ARBA" id="ARBA00023002"/>
    </source>
</evidence>
<proteinExistence type="inferred from homology"/>
<dbReference type="SUPFAM" id="SSF51905">
    <property type="entry name" value="FAD/NAD(P)-binding domain"/>
    <property type="match status" value="1"/>
</dbReference>
<dbReference type="InterPro" id="IPR000172">
    <property type="entry name" value="GMC_OxRdtase_N"/>
</dbReference>
<dbReference type="SUPFAM" id="SSF54373">
    <property type="entry name" value="FAD-linked reductases, C-terminal domain"/>
    <property type="match status" value="1"/>
</dbReference>
<dbReference type="Proteomes" id="UP000292307">
    <property type="component" value="Chromosome"/>
</dbReference>
<evidence type="ECO:0000259" key="7">
    <source>
        <dbReference type="Pfam" id="PF05199"/>
    </source>
</evidence>
<dbReference type="EMBL" id="CP036401">
    <property type="protein sequence ID" value="QBI01346.1"/>
    <property type="molecule type" value="Genomic_DNA"/>
</dbReference>
<dbReference type="PANTHER" id="PTHR42784">
    <property type="entry name" value="PYRANOSE 2-OXIDASE"/>
    <property type="match status" value="1"/>
</dbReference>
<dbReference type="EMBL" id="BMWV01000003">
    <property type="protein sequence ID" value="GGY36373.1"/>
    <property type="molecule type" value="Genomic_DNA"/>
</dbReference>
<evidence type="ECO:0000256" key="4">
    <source>
        <dbReference type="ARBA" id="ARBA00022827"/>
    </source>
</evidence>
<dbReference type="OrthoDB" id="9787779at2"/>
<feature type="domain" description="Glucose-methanol-choline oxidoreductase N-terminal" evidence="6">
    <location>
        <begin position="17"/>
        <end position="350"/>
    </location>
</feature>
<evidence type="ECO:0000256" key="1">
    <source>
        <dbReference type="ARBA" id="ARBA00001974"/>
    </source>
</evidence>
<organism evidence="8 11">
    <name type="scientific">Pseudoduganella albidiflava</name>
    <dbReference type="NCBI Taxonomy" id="321983"/>
    <lineage>
        <taxon>Bacteria</taxon>
        <taxon>Pseudomonadati</taxon>
        <taxon>Pseudomonadota</taxon>
        <taxon>Betaproteobacteria</taxon>
        <taxon>Burkholderiales</taxon>
        <taxon>Oxalobacteraceae</taxon>
        <taxon>Telluria group</taxon>
        <taxon>Pseudoduganella</taxon>
    </lineage>
</organism>
<comment type="similarity">
    <text evidence="2">Belongs to the GMC oxidoreductase family.</text>
</comment>
<name>A0A411WXA8_9BURK</name>
<sequence length="579" mass="64412">MEPVSSFYIKTSPERFDAIVVGSGITGGWAAKELTERGLKTLMVERGRPVEHGVDYIGENKDPWVMPNRGKVDATVADEQYFNQKMCYAFDEHTQQFFNNDRDMPYSTPQGRPFSWIRGNQLGGKSLMWARQSYRWSDLDFEANLKDGHGVDWPIRYADLAPWYSHVERHVGISGSKENLAVLPDSEFLPAFDFNTVELALKKKFDAKYAPARMIMGRTANLRTPGETQLAQGRGQCQARSQCHRGCSFGAYFSTQSSTLPPAVATGRLRIATDSIVHSVIYDPKTNRATGVRVIDANTLEMREFHAKVVVLCASTLASTAILLNSKSEAFPNGLANSSGVLGHYLMDHLFGAGASGRVEGFENDYYQGRRPTGPYIPRFRNVMEKHEKFLRGYALSGGAGREGWTSAAWKPGFGKDFKAMIRKPGAWRFGLGGQGEMLPRFENMVSLHPTKKDKWGMPQLHIDCSYSDNDRKMQQDIADTAANILEDLGLKDIEKHIKSLEDWPPGLSIHEMGTARMGRDPKTSVLNGYNQAHDVPNLFVTDGAAMASCAWQNPSLTFMAMTARACAHAVDELKAGRI</sequence>
<evidence type="ECO:0000313" key="8">
    <source>
        <dbReference type="EMBL" id="GGY36373.1"/>
    </source>
</evidence>
<evidence type="ECO:0000256" key="2">
    <source>
        <dbReference type="ARBA" id="ARBA00010790"/>
    </source>
</evidence>
<dbReference type="AlphaFoldDB" id="A0A411WXA8"/>
<protein>
    <submittedName>
        <fullName evidence="8">GMC family oxidoreductase</fullName>
    </submittedName>
</protein>
<dbReference type="InterPro" id="IPR051473">
    <property type="entry name" value="P2Ox-like"/>
</dbReference>
<dbReference type="Pfam" id="PF05199">
    <property type="entry name" value="GMC_oxred_C"/>
    <property type="match status" value="1"/>
</dbReference>
<dbReference type="Proteomes" id="UP000628442">
    <property type="component" value="Unassembled WGS sequence"/>
</dbReference>
<reference evidence="9 10" key="2">
    <citation type="submission" date="2019-02" db="EMBL/GenBank/DDBJ databases">
        <title>Draft Genome Sequences of Six Type Strains of the Genus Massilia.</title>
        <authorList>
            <person name="Miess H."/>
            <person name="Frediansyhah A."/>
            <person name="Gross H."/>
        </authorList>
    </citation>
    <scope>NUCLEOTIDE SEQUENCE [LARGE SCALE GENOMIC DNA]</scope>
    <source>
        <strain evidence="9 10">DSM 17472</strain>
    </source>
</reference>
<keyword evidence="10" id="KW-1185">Reference proteome</keyword>
<evidence type="ECO:0000256" key="3">
    <source>
        <dbReference type="ARBA" id="ARBA00022630"/>
    </source>
</evidence>
<dbReference type="RefSeq" id="WP_131145468.1">
    <property type="nucleotide sequence ID" value="NZ_BMWV01000003.1"/>
</dbReference>
<dbReference type="PANTHER" id="PTHR42784:SF1">
    <property type="entry name" value="PYRANOSE 2-OXIDASE"/>
    <property type="match status" value="1"/>
</dbReference>
<reference evidence="8" key="1">
    <citation type="journal article" date="2014" name="Int. J. Syst. Evol. Microbiol.">
        <title>Complete genome sequence of Corynebacterium casei LMG S-19264T (=DSM 44701T), isolated from a smear-ripened cheese.</title>
        <authorList>
            <consortium name="US DOE Joint Genome Institute (JGI-PGF)"/>
            <person name="Walter F."/>
            <person name="Albersmeier A."/>
            <person name="Kalinowski J."/>
            <person name="Ruckert C."/>
        </authorList>
    </citation>
    <scope>NUCLEOTIDE SEQUENCE</scope>
    <source>
        <strain evidence="8">KCTC 12343</strain>
    </source>
</reference>
<dbReference type="Gene3D" id="3.50.50.60">
    <property type="entry name" value="FAD/NAD(P)-binding domain"/>
    <property type="match status" value="2"/>
</dbReference>
<evidence type="ECO:0000313" key="10">
    <source>
        <dbReference type="Proteomes" id="UP000292307"/>
    </source>
</evidence>
<keyword evidence="4" id="KW-0274">FAD</keyword>
<keyword evidence="3" id="KW-0285">Flavoprotein</keyword>
<dbReference type="Pfam" id="PF00732">
    <property type="entry name" value="GMC_oxred_N"/>
    <property type="match status" value="1"/>
</dbReference>
<evidence type="ECO:0000313" key="9">
    <source>
        <dbReference type="EMBL" id="QBI01346.1"/>
    </source>
</evidence>
<evidence type="ECO:0000313" key="11">
    <source>
        <dbReference type="Proteomes" id="UP000628442"/>
    </source>
</evidence>
<dbReference type="GO" id="GO:0016614">
    <property type="term" value="F:oxidoreductase activity, acting on CH-OH group of donors"/>
    <property type="evidence" value="ECO:0007669"/>
    <property type="project" value="InterPro"/>
</dbReference>
<feature type="domain" description="Glucose-methanol-choline oxidoreductase C-terminal" evidence="7">
    <location>
        <begin position="443"/>
        <end position="562"/>
    </location>
</feature>
<gene>
    <name evidence="9" type="ORF">EYF70_11180</name>
    <name evidence="8" type="ORF">GCM10007387_18380</name>
</gene>
<dbReference type="InterPro" id="IPR036188">
    <property type="entry name" value="FAD/NAD-bd_sf"/>
</dbReference>
<accession>A0A411WXA8</accession>
<comment type="cofactor">
    <cofactor evidence="1">
        <name>FAD</name>
        <dbReference type="ChEBI" id="CHEBI:57692"/>
    </cofactor>
</comment>
<evidence type="ECO:0000259" key="6">
    <source>
        <dbReference type="Pfam" id="PF00732"/>
    </source>
</evidence>
<keyword evidence="5" id="KW-0560">Oxidoreductase</keyword>
<dbReference type="GO" id="GO:0050660">
    <property type="term" value="F:flavin adenine dinucleotide binding"/>
    <property type="evidence" value="ECO:0007669"/>
    <property type="project" value="InterPro"/>
</dbReference>